<accession>A0ABW4Y3V2</accession>
<protein>
    <submittedName>
        <fullName evidence="2">Transposase</fullName>
    </submittedName>
</protein>
<dbReference type="SUPFAM" id="SSF143422">
    <property type="entry name" value="Transposase IS200-like"/>
    <property type="match status" value="1"/>
</dbReference>
<dbReference type="RefSeq" id="WP_386023113.1">
    <property type="nucleotide sequence ID" value="NZ_JBHUHX010000007.1"/>
</dbReference>
<sequence>MPRIGRVILPNYPHHVVQRGHNRQVVFAEEADYRYYLDTLEAFKHVYDVKVFGFCLMTNHVHLILQPGEAIADLGQFMKRLAGRQTRFVNRQESRSGTLWEGRYKSSPIDTDAYLLACCRYVELNPVRAGMTESPAAYPWPSYRWHTRESPDYDWLDADPCYMALSASAEERALRYREFVHEAIPEEEWNLIREALQRGQLTGSDRFTDQVEAMIDRRIEHRKPGRPRRTRFDDEPK</sequence>
<dbReference type="PANTHER" id="PTHR34322">
    <property type="entry name" value="TRANSPOSASE, Y1_TNP DOMAIN-CONTAINING"/>
    <property type="match status" value="1"/>
</dbReference>
<feature type="domain" description="Transposase IS200-like" evidence="1">
    <location>
        <begin position="9"/>
        <end position="125"/>
    </location>
</feature>
<dbReference type="InterPro" id="IPR036515">
    <property type="entry name" value="Transposase_17_sf"/>
</dbReference>
<dbReference type="EMBL" id="JBHUHX010000007">
    <property type="protein sequence ID" value="MFD2110841.1"/>
    <property type="molecule type" value="Genomic_DNA"/>
</dbReference>
<comment type="caution">
    <text evidence="2">The sequence shown here is derived from an EMBL/GenBank/DDBJ whole genome shotgun (WGS) entry which is preliminary data.</text>
</comment>
<name>A0ABW4Y3V2_9GAMM</name>
<reference evidence="3" key="1">
    <citation type="journal article" date="2019" name="Int. J. Syst. Evol. Microbiol.">
        <title>The Global Catalogue of Microorganisms (GCM) 10K type strain sequencing project: providing services to taxonomists for standard genome sequencing and annotation.</title>
        <authorList>
            <consortium name="The Broad Institute Genomics Platform"/>
            <consortium name="The Broad Institute Genome Sequencing Center for Infectious Disease"/>
            <person name="Wu L."/>
            <person name="Ma J."/>
        </authorList>
    </citation>
    <scope>NUCLEOTIDE SEQUENCE [LARGE SCALE GENOMIC DNA]</scope>
    <source>
        <strain evidence="3">KACC 12597</strain>
    </source>
</reference>
<dbReference type="Proteomes" id="UP001597337">
    <property type="component" value="Unassembled WGS sequence"/>
</dbReference>
<evidence type="ECO:0000259" key="1">
    <source>
        <dbReference type="SMART" id="SM01321"/>
    </source>
</evidence>
<dbReference type="Gene3D" id="3.30.70.1290">
    <property type="entry name" value="Transposase IS200-like"/>
    <property type="match status" value="1"/>
</dbReference>
<gene>
    <name evidence="2" type="ORF">ACFSJC_03185</name>
</gene>
<evidence type="ECO:0000313" key="2">
    <source>
        <dbReference type="EMBL" id="MFD2110841.1"/>
    </source>
</evidence>
<evidence type="ECO:0000313" key="3">
    <source>
        <dbReference type="Proteomes" id="UP001597337"/>
    </source>
</evidence>
<organism evidence="2 3">
    <name type="scientific">Thiorhodococcus fuscus</name>
    <dbReference type="NCBI Taxonomy" id="527200"/>
    <lineage>
        <taxon>Bacteria</taxon>
        <taxon>Pseudomonadati</taxon>
        <taxon>Pseudomonadota</taxon>
        <taxon>Gammaproteobacteria</taxon>
        <taxon>Chromatiales</taxon>
        <taxon>Chromatiaceae</taxon>
        <taxon>Thiorhodococcus</taxon>
    </lineage>
</organism>
<dbReference type="InterPro" id="IPR002686">
    <property type="entry name" value="Transposase_17"/>
</dbReference>
<dbReference type="PANTHER" id="PTHR34322:SF2">
    <property type="entry name" value="TRANSPOSASE IS200-LIKE DOMAIN-CONTAINING PROTEIN"/>
    <property type="match status" value="1"/>
</dbReference>
<dbReference type="Pfam" id="PF01797">
    <property type="entry name" value="Y1_Tnp"/>
    <property type="match status" value="1"/>
</dbReference>
<proteinExistence type="predicted"/>
<dbReference type="SMART" id="SM01321">
    <property type="entry name" value="Y1_Tnp"/>
    <property type="match status" value="1"/>
</dbReference>
<keyword evidence="3" id="KW-1185">Reference proteome</keyword>